<proteinExistence type="predicted"/>
<dbReference type="GO" id="GO:0000127">
    <property type="term" value="C:transcription factor TFIIIC complex"/>
    <property type="evidence" value="ECO:0007669"/>
    <property type="project" value="InterPro"/>
</dbReference>
<gene>
    <name evidence="3" type="primary">100679166</name>
</gene>
<evidence type="ECO:0000313" key="4">
    <source>
        <dbReference type="Proteomes" id="UP000002358"/>
    </source>
</evidence>
<feature type="domain" description="Transcription factor IIIC putative zinc-finger" evidence="2">
    <location>
        <begin position="597"/>
        <end position="659"/>
    </location>
</feature>
<dbReference type="AlphaFoldDB" id="A0A7M7GDI0"/>
<organism evidence="3 4">
    <name type="scientific">Nasonia vitripennis</name>
    <name type="common">Parasitic wasp</name>
    <dbReference type="NCBI Taxonomy" id="7425"/>
    <lineage>
        <taxon>Eukaryota</taxon>
        <taxon>Metazoa</taxon>
        <taxon>Ecdysozoa</taxon>
        <taxon>Arthropoda</taxon>
        <taxon>Hexapoda</taxon>
        <taxon>Insecta</taxon>
        <taxon>Pterygota</taxon>
        <taxon>Neoptera</taxon>
        <taxon>Endopterygota</taxon>
        <taxon>Hymenoptera</taxon>
        <taxon>Apocrita</taxon>
        <taxon>Proctotrupomorpha</taxon>
        <taxon>Chalcidoidea</taxon>
        <taxon>Pteromalidae</taxon>
        <taxon>Pteromalinae</taxon>
        <taxon>Nasonia</taxon>
    </lineage>
</organism>
<dbReference type="SUPFAM" id="SSF50978">
    <property type="entry name" value="WD40 repeat-like"/>
    <property type="match status" value="1"/>
</dbReference>
<dbReference type="GO" id="GO:0004402">
    <property type="term" value="F:histone acetyltransferase activity"/>
    <property type="evidence" value="ECO:0007669"/>
    <property type="project" value="InterPro"/>
</dbReference>
<evidence type="ECO:0008006" key="5">
    <source>
        <dbReference type="Google" id="ProtNLM"/>
    </source>
</evidence>
<dbReference type="KEGG" id="nvi:100679166"/>
<dbReference type="PANTHER" id="PTHR15496">
    <property type="entry name" value="GENERAL TRANSCRIPTION FACTOR 3C POLYPEPTIDE 4 FAMILY"/>
    <property type="match status" value="1"/>
</dbReference>
<evidence type="ECO:0000259" key="1">
    <source>
        <dbReference type="Pfam" id="PF12657"/>
    </source>
</evidence>
<dbReference type="PANTHER" id="PTHR15496:SF2">
    <property type="entry name" value="GENERAL TRANSCRIPTION FACTOR 3C POLYPEPTIDE 4"/>
    <property type="match status" value="1"/>
</dbReference>
<feature type="domain" description="Transcription factor IIIC 90kDa subunit N-terminal" evidence="1">
    <location>
        <begin position="23"/>
        <end position="439"/>
    </location>
</feature>
<evidence type="ECO:0000259" key="2">
    <source>
        <dbReference type="Pfam" id="PF12660"/>
    </source>
</evidence>
<dbReference type="InterPro" id="IPR036322">
    <property type="entry name" value="WD40_repeat_dom_sf"/>
</dbReference>
<protein>
    <recommendedName>
        <fullName evidence="5">Transcription factor IIIC 90kDa subunit N-terminal domain-containing protein</fullName>
    </recommendedName>
</protein>
<name>A0A7M7GDI0_NASVI</name>
<dbReference type="Pfam" id="PF12660">
    <property type="entry name" value="zf-TFIIIC"/>
    <property type="match status" value="1"/>
</dbReference>
<evidence type="ECO:0000313" key="3">
    <source>
        <dbReference type="EnsemblMetazoa" id="XP_003425560"/>
    </source>
</evidence>
<dbReference type="GO" id="GO:0006384">
    <property type="term" value="P:transcription initiation at RNA polymerase III promoter"/>
    <property type="evidence" value="ECO:0007669"/>
    <property type="project" value="InterPro"/>
</dbReference>
<sequence>MEAKQFYNQSISPLVTRSFACKWSEDNRLSIVTEKGVQIIEIVPSATQASPILHLARSFFNPPEAMPCAQYEKYVLSNIFEWPKEEIYSYFLQDALTPTFPKALPATADIVDVFWSPCRLLHPLECLLAVVTTTGAIQLVAQIDRTWILIYEFNAVLAENIEEDIQQLKCNKKIDSQELKEQLYRLLVTTATWSCLYQTPDKKCFAYLVTAQRSSEIAVWKVDQLSKESIDLEANITGVELKFIKKVNSESIKINTLLWVNLSDKSYLLFIGYFNGHIAVLKLEELEDGVTSSSCETCYSEDDGIPVDYLNLLQQTDDTLEILVIRGMYLIILVVDITGKFISMKFVASPGFSITGVSIVNSDIILIATQDGNLYVINKSQNQEELICTPIKLDVTKSLVQYLGLASSPNKVISTFITSPNIVFDHLISREPSTLCFFNIIDLPLFDPLDTLYRNKEESLMNYWDCLELIKVNAIKSNNPMEIIPRLTANLEFLSLYRIRIAYWIMTMAETLRKKNVFDVNLKLAEEIEQCKTYIFLHSAANHLSRLAKRENLNNVQKLCMSLLRNHLDIWLAGEEEEADTPLSEHVKEVLEATSQLYLTEQEKCNFCDVLITEPWALSCSKGHKLPRCALTCLQVTCTKYRTCLVCNEIFHPCLDEEFNEVRCLYCDLPATYKNRLLDSFLQTSKKNLSRRKPLAASNKDSKEEDI</sequence>
<dbReference type="InterPro" id="IPR024764">
    <property type="entry name" value="TFIIIC_Znf"/>
</dbReference>
<dbReference type="OMA" id="SIELPWM"/>
<reference evidence="3" key="1">
    <citation type="submission" date="2021-01" db="UniProtKB">
        <authorList>
            <consortium name="EnsemblMetazoa"/>
        </authorList>
    </citation>
    <scope>IDENTIFICATION</scope>
</reference>
<dbReference type="InParanoid" id="A0A7M7GDI0"/>
<dbReference type="InterPro" id="IPR044230">
    <property type="entry name" value="GTF3C4"/>
</dbReference>
<keyword evidence="4" id="KW-1185">Reference proteome</keyword>
<dbReference type="OrthoDB" id="6021743at2759"/>
<accession>A0A7M7GDI0</accession>
<dbReference type="InterPro" id="IPR024761">
    <property type="entry name" value="TFIIIC_delta_N"/>
</dbReference>
<dbReference type="Pfam" id="PF12657">
    <property type="entry name" value="TFIIIC_delta"/>
    <property type="match status" value="1"/>
</dbReference>
<dbReference type="Proteomes" id="UP000002358">
    <property type="component" value="Chromosome 1"/>
</dbReference>
<dbReference type="EnsemblMetazoa" id="XM_003425512">
    <property type="protein sequence ID" value="XP_003425560"/>
    <property type="gene ID" value="LOC100679166"/>
</dbReference>